<dbReference type="EMBL" id="VCEA01000001">
    <property type="protein sequence ID" value="KAB0361545.1"/>
    <property type="molecule type" value="Genomic_DNA"/>
</dbReference>
<dbReference type="InterPro" id="IPR036167">
    <property type="entry name" value="tRNA_intron_Endo_cat-like_sf"/>
</dbReference>
<evidence type="ECO:0000259" key="4">
    <source>
        <dbReference type="Pfam" id="PF09631"/>
    </source>
</evidence>
<dbReference type="InterPro" id="IPR011856">
    <property type="entry name" value="tRNA_endonuc-like_dom_sf"/>
</dbReference>
<dbReference type="InterPro" id="IPR018593">
    <property type="entry name" value="tRNA-endonuc_su_Sen15"/>
</dbReference>
<dbReference type="Pfam" id="PF09631">
    <property type="entry name" value="Sen15"/>
    <property type="match status" value="1"/>
</dbReference>
<dbReference type="PANTHER" id="PTHR28582">
    <property type="entry name" value="TRNA-SPLICING ENDONUCLEASE SUBUNIT SEN15"/>
    <property type="match status" value="1"/>
</dbReference>
<feature type="domain" description="tRNA-splicing endonuclease subunit Sen15" evidence="4">
    <location>
        <begin position="81"/>
        <end position="109"/>
    </location>
</feature>
<organism evidence="5 6">
    <name type="scientific">Muntiacus muntjak</name>
    <name type="common">Barking deer</name>
    <name type="synonym">Indian muntjac</name>
    <dbReference type="NCBI Taxonomy" id="9888"/>
    <lineage>
        <taxon>Eukaryota</taxon>
        <taxon>Metazoa</taxon>
        <taxon>Chordata</taxon>
        <taxon>Craniata</taxon>
        <taxon>Vertebrata</taxon>
        <taxon>Euteleostomi</taxon>
        <taxon>Mammalia</taxon>
        <taxon>Eutheria</taxon>
        <taxon>Laurasiatheria</taxon>
        <taxon>Artiodactyla</taxon>
        <taxon>Ruminantia</taxon>
        <taxon>Pecora</taxon>
        <taxon>Cervidae</taxon>
        <taxon>Muntiacinae</taxon>
        <taxon>Muntiacus</taxon>
    </lineage>
</organism>
<reference evidence="5 6" key="1">
    <citation type="submission" date="2019-06" db="EMBL/GenBank/DDBJ databases">
        <title>Discovery of a novel chromosome fission-fusion reversal in muntjac.</title>
        <authorList>
            <person name="Mudd A.B."/>
            <person name="Bredeson J.V."/>
            <person name="Baum R."/>
            <person name="Hockemeyer D."/>
            <person name="Rokhsar D.S."/>
        </authorList>
    </citation>
    <scope>NUCLEOTIDE SEQUENCE [LARGE SCALE GENOMIC DNA]</scope>
    <source>
        <strain evidence="5">UTSW_UCB_Mm</strain>
        <tissue evidence="5">Fibroblast cell line</tissue>
    </source>
</reference>
<evidence type="ECO:0000313" key="5">
    <source>
        <dbReference type="EMBL" id="KAB0361545.1"/>
    </source>
</evidence>
<evidence type="ECO:0000313" key="6">
    <source>
        <dbReference type="Proteomes" id="UP000326458"/>
    </source>
</evidence>
<proteinExistence type="inferred from homology"/>
<evidence type="ECO:0000256" key="1">
    <source>
        <dbReference type="ARBA" id="ARBA00006091"/>
    </source>
</evidence>
<comment type="caution">
    <text evidence="5">The sequence shown here is derived from an EMBL/GenBank/DDBJ whole genome shotgun (WGS) entry which is preliminary data.</text>
</comment>
<dbReference type="GO" id="GO:0003676">
    <property type="term" value="F:nucleic acid binding"/>
    <property type="evidence" value="ECO:0007669"/>
    <property type="project" value="InterPro"/>
</dbReference>
<keyword evidence="2" id="KW-0819">tRNA processing</keyword>
<evidence type="ECO:0000256" key="2">
    <source>
        <dbReference type="ARBA" id="ARBA00022694"/>
    </source>
</evidence>
<name>A0A5N3WLD2_MUNMU</name>
<sequence>MGARRGWTWRNSGESQPTGGAPGRRSRMMELIISDATQVYIVFLVCLDLIENLQLICLLGTETEGEGFTVFGTYARDPDLPMYFTLSIVESDSTTVYYKLTDGFMLPDPKNISLRR</sequence>
<dbReference type="GO" id="GO:0006388">
    <property type="term" value="P:tRNA splicing, via endonucleolytic cleavage and ligation"/>
    <property type="evidence" value="ECO:0007669"/>
    <property type="project" value="InterPro"/>
</dbReference>
<dbReference type="SUPFAM" id="SSF53032">
    <property type="entry name" value="tRNA-intron endonuclease catalytic domain-like"/>
    <property type="match status" value="1"/>
</dbReference>
<dbReference type="AlphaFoldDB" id="A0A5N3WLD2"/>
<keyword evidence="6" id="KW-1185">Reference proteome</keyword>
<feature type="region of interest" description="Disordered" evidence="3">
    <location>
        <begin position="1"/>
        <end position="24"/>
    </location>
</feature>
<gene>
    <name evidence="5" type="ORF">FD754_005701</name>
</gene>
<comment type="similarity">
    <text evidence="1">Belongs to the SEN15 family.</text>
</comment>
<feature type="compositionally biased region" description="Polar residues" evidence="3">
    <location>
        <begin position="9"/>
        <end position="18"/>
    </location>
</feature>
<dbReference type="GO" id="GO:0005634">
    <property type="term" value="C:nucleus"/>
    <property type="evidence" value="ECO:0007669"/>
    <property type="project" value="UniProtKB-ARBA"/>
</dbReference>
<dbReference type="Proteomes" id="UP000326458">
    <property type="component" value="Unassembled WGS sequence"/>
</dbReference>
<accession>A0A5N3WLD2</accession>
<dbReference type="Gene3D" id="3.40.1350.10">
    <property type="match status" value="1"/>
</dbReference>
<dbReference type="PANTHER" id="PTHR28582:SF1">
    <property type="entry name" value="TRNA-SPLICING ENDONUCLEASE SUBUNIT SEN15"/>
    <property type="match status" value="1"/>
</dbReference>
<evidence type="ECO:0000256" key="3">
    <source>
        <dbReference type="SAM" id="MobiDB-lite"/>
    </source>
</evidence>
<protein>
    <recommendedName>
        <fullName evidence="4">tRNA-splicing endonuclease subunit Sen15 domain-containing protein</fullName>
    </recommendedName>
</protein>